<evidence type="ECO:0000259" key="1">
    <source>
        <dbReference type="Pfam" id="PF20150"/>
    </source>
</evidence>
<dbReference type="AlphaFoldDB" id="A0A9P4IY13"/>
<dbReference type="Pfam" id="PF20150">
    <property type="entry name" value="2EXR"/>
    <property type="match status" value="1"/>
</dbReference>
<evidence type="ECO:0000313" key="3">
    <source>
        <dbReference type="Proteomes" id="UP000799439"/>
    </source>
</evidence>
<dbReference type="PANTHER" id="PTHR35910">
    <property type="entry name" value="2EXR DOMAIN-CONTAINING PROTEIN"/>
    <property type="match status" value="1"/>
</dbReference>
<dbReference type="InterPro" id="IPR045518">
    <property type="entry name" value="2EXR"/>
</dbReference>
<dbReference type="OrthoDB" id="3513892at2759"/>
<name>A0A9P4IY13_9PEZI</name>
<evidence type="ECO:0000313" key="2">
    <source>
        <dbReference type="EMBL" id="KAF2148833.1"/>
    </source>
</evidence>
<dbReference type="PANTHER" id="PTHR35910:SF6">
    <property type="entry name" value="2EXR DOMAIN-CONTAINING PROTEIN"/>
    <property type="match status" value="1"/>
</dbReference>
<dbReference type="EMBL" id="ML996092">
    <property type="protein sequence ID" value="KAF2148833.1"/>
    <property type="molecule type" value="Genomic_DNA"/>
</dbReference>
<gene>
    <name evidence="2" type="ORF">K461DRAFT_315804</name>
</gene>
<organism evidence="2 3">
    <name type="scientific">Myriangium duriaei CBS 260.36</name>
    <dbReference type="NCBI Taxonomy" id="1168546"/>
    <lineage>
        <taxon>Eukaryota</taxon>
        <taxon>Fungi</taxon>
        <taxon>Dikarya</taxon>
        <taxon>Ascomycota</taxon>
        <taxon>Pezizomycotina</taxon>
        <taxon>Dothideomycetes</taxon>
        <taxon>Dothideomycetidae</taxon>
        <taxon>Myriangiales</taxon>
        <taxon>Myriangiaceae</taxon>
        <taxon>Myriangium</taxon>
    </lineage>
</organism>
<comment type="caution">
    <text evidence="2">The sequence shown here is derived from an EMBL/GenBank/DDBJ whole genome shotgun (WGS) entry which is preliminary data.</text>
</comment>
<reference evidence="2" key="1">
    <citation type="journal article" date="2020" name="Stud. Mycol.">
        <title>101 Dothideomycetes genomes: a test case for predicting lifestyles and emergence of pathogens.</title>
        <authorList>
            <person name="Haridas S."/>
            <person name="Albert R."/>
            <person name="Binder M."/>
            <person name="Bloem J."/>
            <person name="Labutti K."/>
            <person name="Salamov A."/>
            <person name="Andreopoulos B."/>
            <person name="Baker S."/>
            <person name="Barry K."/>
            <person name="Bills G."/>
            <person name="Bluhm B."/>
            <person name="Cannon C."/>
            <person name="Castanera R."/>
            <person name="Culley D."/>
            <person name="Daum C."/>
            <person name="Ezra D."/>
            <person name="Gonzalez J."/>
            <person name="Henrissat B."/>
            <person name="Kuo A."/>
            <person name="Liang C."/>
            <person name="Lipzen A."/>
            <person name="Lutzoni F."/>
            <person name="Magnuson J."/>
            <person name="Mondo S."/>
            <person name="Nolan M."/>
            <person name="Ohm R."/>
            <person name="Pangilinan J."/>
            <person name="Park H.-J."/>
            <person name="Ramirez L."/>
            <person name="Alfaro M."/>
            <person name="Sun H."/>
            <person name="Tritt A."/>
            <person name="Yoshinaga Y."/>
            <person name="Zwiers L.-H."/>
            <person name="Turgeon B."/>
            <person name="Goodwin S."/>
            <person name="Spatafora J."/>
            <person name="Crous P."/>
            <person name="Grigoriev I."/>
        </authorList>
    </citation>
    <scope>NUCLEOTIDE SEQUENCE</scope>
    <source>
        <strain evidence="2">CBS 260.36</strain>
    </source>
</reference>
<proteinExistence type="predicted"/>
<protein>
    <recommendedName>
        <fullName evidence="1">2EXR domain-containing protein</fullName>
    </recommendedName>
</protein>
<accession>A0A9P4IY13</accession>
<keyword evidence="3" id="KW-1185">Reference proteome</keyword>
<dbReference type="Proteomes" id="UP000799439">
    <property type="component" value="Unassembled WGS sequence"/>
</dbReference>
<sequence>MAESAPGEFTCFKRLPVELRLQIWRLSLSEPEVERTFRFFEEDTCWLLTTHNHQNSRPDAVLEFQHAKLLVGLDVPQAHVNKEAFEVALSWAVDHELDTSYSEDTSCSDETSRSDEIHVPTFLRPFHPQQDVLFFEAGALHKFFHEAEALCAEDADDLYANTTLESKVEQIAIHENSLLDKDFSTSRTWSEMLDWLPHLSTLYIFTHCAGSPASTSISNSQFDFSSHGLDQPVAIFTWDPEWWQFKFHAIPPDGGDVHEDSVFQAVAEVSELLRIALMIRLANKFEIRLVRVAALKSESGE</sequence>
<feature type="domain" description="2EXR" evidence="1">
    <location>
        <begin position="9"/>
        <end position="131"/>
    </location>
</feature>